<sequence>MQADIARTAGNIDRGYAIHRQVVRTPQIGICGGFGQHRGPIGIQVSGCRGPDYTRLETPVPVDVTAERQKLVALRERELTLRAQSQPGVAACYARYQG</sequence>
<reference evidence="1 2" key="1">
    <citation type="submission" date="2019-10" db="EMBL/GenBank/DDBJ databases">
        <title>Cognatihalovulum marinum gen. nov. sp. nov., a new member of the family Rhodobacteraceae isolated from deep seawater of the Northwest Indian Ocean.</title>
        <authorList>
            <person name="Ruan C."/>
            <person name="Wang J."/>
            <person name="Zheng X."/>
            <person name="Song L."/>
            <person name="Zhu Y."/>
            <person name="Huang Y."/>
            <person name="Lu Z."/>
            <person name="Du W."/>
            <person name="Huang L."/>
            <person name="Dai X."/>
        </authorList>
    </citation>
    <scope>NUCLEOTIDE SEQUENCE [LARGE SCALE GENOMIC DNA]</scope>
    <source>
        <strain evidence="1 2">2CG4</strain>
    </source>
</reference>
<name>A0A6L5Z1M7_9RHOB</name>
<proteinExistence type="predicted"/>
<gene>
    <name evidence="1" type="ORF">GE300_09820</name>
</gene>
<evidence type="ECO:0000313" key="2">
    <source>
        <dbReference type="Proteomes" id="UP000474957"/>
    </source>
</evidence>
<keyword evidence="2" id="KW-1185">Reference proteome</keyword>
<accession>A0A6L5Z1M7</accession>
<protein>
    <submittedName>
        <fullName evidence="1">Uncharacterized protein</fullName>
    </submittedName>
</protein>
<comment type="caution">
    <text evidence="1">The sequence shown here is derived from an EMBL/GenBank/DDBJ whole genome shotgun (WGS) entry which is preliminary data.</text>
</comment>
<dbReference type="AlphaFoldDB" id="A0A6L5Z1M7"/>
<dbReference type="EMBL" id="WIND01000006">
    <property type="protein sequence ID" value="MSU89904.1"/>
    <property type="molecule type" value="Genomic_DNA"/>
</dbReference>
<organism evidence="1 2">
    <name type="scientific">Halovulum marinum</name>
    <dbReference type="NCBI Taxonomy" id="2662447"/>
    <lineage>
        <taxon>Bacteria</taxon>
        <taxon>Pseudomonadati</taxon>
        <taxon>Pseudomonadota</taxon>
        <taxon>Alphaproteobacteria</taxon>
        <taxon>Rhodobacterales</taxon>
        <taxon>Paracoccaceae</taxon>
        <taxon>Halovulum</taxon>
    </lineage>
</organism>
<dbReference type="Proteomes" id="UP000474957">
    <property type="component" value="Unassembled WGS sequence"/>
</dbReference>
<evidence type="ECO:0000313" key="1">
    <source>
        <dbReference type="EMBL" id="MSU89904.1"/>
    </source>
</evidence>